<feature type="compositionally biased region" description="Polar residues" evidence="1">
    <location>
        <begin position="78"/>
        <end position="99"/>
    </location>
</feature>
<feature type="compositionally biased region" description="Basic residues" evidence="1">
    <location>
        <begin position="162"/>
        <end position="171"/>
    </location>
</feature>
<dbReference type="AlphaFoldDB" id="A0AAE1S969"/>
<feature type="region of interest" description="Disordered" evidence="1">
    <location>
        <begin position="149"/>
        <end position="199"/>
    </location>
</feature>
<organism evidence="2 3">
    <name type="scientific">Anisodus tanguticus</name>
    <dbReference type="NCBI Taxonomy" id="243964"/>
    <lineage>
        <taxon>Eukaryota</taxon>
        <taxon>Viridiplantae</taxon>
        <taxon>Streptophyta</taxon>
        <taxon>Embryophyta</taxon>
        <taxon>Tracheophyta</taxon>
        <taxon>Spermatophyta</taxon>
        <taxon>Magnoliopsida</taxon>
        <taxon>eudicotyledons</taxon>
        <taxon>Gunneridae</taxon>
        <taxon>Pentapetalae</taxon>
        <taxon>asterids</taxon>
        <taxon>lamiids</taxon>
        <taxon>Solanales</taxon>
        <taxon>Solanaceae</taxon>
        <taxon>Solanoideae</taxon>
        <taxon>Hyoscyameae</taxon>
        <taxon>Anisodus</taxon>
    </lineage>
</organism>
<sequence>MLYFNLTWLKWGIIDGKCNTKKDNRGIITLDSGIPHTLGLIKLTHWLPEFNGEETTVPLPELDETKVAKAIEDENKHFSTGSNPSTSANTLTEQATSSSKKTVAMQKIAEKGKAKVVPETPTATQVVDDNLEGNRQTTWECDARLEDAKAHAQQKQAQQLKQAKRRRPARRGPHEPQWKPKGVAGHHETSSSEVGVVIPMQHTDLGKRESLEMILKKHPRLLSQY</sequence>
<evidence type="ECO:0000256" key="1">
    <source>
        <dbReference type="SAM" id="MobiDB-lite"/>
    </source>
</evidence>
<keyword evidence="3" id="KW-1185">Reference proteome</keyword>
<feature type="region of interest" description="Disordered" evidence="1">
    <location>
        <begin position="75"/>
        <end position="99"/>
    </location>
</feature>
<protein>
    <submittedName>
        <fullName evidence="2">Uncharacterized protein</fullName>
    </submittedName>
</protein>
<proteinExistence type="predicted"/>
<gene>
    <name evidence="2" type="ORF">RND71_016089</name>
</gene>
<evidence type="ECO:0000313" key="2">
    <source>
        <dbReference type="EMBL" id="KAK4364731.1"/>
    </source>
</evidence>
<comment type="caution">
    <text evidence="2">The sequence shown here is derived from an EMBL/GenBank/DDBJ whole genome shotgun (WGS) entry which is preliminary data.</text>
</comment>
<feature type="compositionally biased region" description="Low complexity" evidence="1">
    <location>
        <begin position="151"/>
        <end position="161"/>
    </location>
</feature>
<dbReference type="Proteomes" id="UP001291623">
    <property type="component" value="Unassembled WGS sequence"/>
</dbReference>
<name>A0AAE1S969_9SOLA</name>
<dbReference type="EMBL" id="JAVYJV010000008">
    <property type="protein sequence ID" value="KAK4364731.1"/>
    <property type="molecule type" value="Genomic_DNA"/>
</dbReference>
<accession>A0AAE1S969</accession>
<reference evidence="2" key="1">
    <citation type="submission" date="2023-12" db="EMBL/GenBank/DDBJ databases">
        <title>Genome assembly of Anisodus tanguticus.</title>
        <authorList>
            <person name="Wang Y.-J."/>
        </authorList>
    </citation>
    <scope>NUCLEOTIDE SEQUENCE</scope>
    <source>
        <strain evidence="2">KB-2021</strain>
        <tissue evidence="2">Leaf</tissue>
    </source>
</reference>
<evidence type="ECO:0000313" key="3">
    <source>
        <dbReference type="Proteomes" id="UP001291623"/>
    </source>
</evidence>